<feature type="non-terminal residue" evidence="1">
    <location>
        <position position="1"/>
    </location>
</feature>
<organism evidence="1">
    <name type="scientific">Nothobranchius korthausae</name>
    <dbReference type="NCBI Taxonomy" id="1143690"/>
    <lineage>
        <taxon>Eukaryota</taxon>
        <taxon>Metazoa</taxon>
        <taxon>Chordata</taxon>
        <taxon>Craniata</taxon>
        <taxon>Vertebrata</taxon>
        <taxon>Euteleostomi</taxon>
        <taxon>Actinopterygii</taxon>
        <taxon>Neopterygii</taxon>
        <taxon>Teleostei</taxon>
        <taxon>Neoteleostei</taxon>
        <taxon>Acanthomorphata</taxon>
        <taxon>Ovalentaria</taxon>
        <taxon>Atherinomorphae</taxon>
        <taxon>Cyprinodontiformes</taxon>
        <taxon>Nothobranchiidae</taxon>
        <taxon>Nothobranchius</taxon>
    </lineage>
</organism>
<proteinExistence type="predicted"/>
<protein>
    <submittedName>
        <fullName evidence="1">Uncharacterized protein</fullName>
    </submittedName>
</protein>
<sequence length="34" mass="4049">VLFSFLIISLTVGELLQRKYFRQAEPEQRCDNSF</sequence>
<feature type="non-terminal residue" evidence="1">
    <location>
        <position position="34"/>
    </location>
</feature>
<evidence type="ECO:0000313" key="1">
    <source>
        <dbReference type="EMBL" id="SBQ68584.1"/>
    </source>
</evidence>
<dbReference type="EMBL" id="HAEC01000507">
    <property type="protein sequence ID" value="SBQ68584.1"/>
    <property type="molecule type" value="Transcribed_RNA"/>
</dbReference>
<accession>A0A1A8GDY0</accession>
<reference evidence="1" key="1">
    <citation type="submission" date="2016-05" db="EMBL/GenBank/DDBJ databases">
        <authorList>
            <person name="Lavstsen T."/>
            <person name="Jespersen J.S."/>
        </authorList>
    </citation>
    <scope>NUCLEOTIDE SEQUENCE</scope>
    <source>
        <tissue evidence="1">Brain</tissue>
    </source>
</reference>
<reference evidence="1" key="2">
    <citation type="submission" date="2016-06" db="EMBL/GenBank/DDBJ databases">
        <title>The genome of a short-lived fish provides insights into sex chromosome evolution and the genetic control of aging.</title>
        <authorList>
            <person name="Reichwald K."/>
            <person name="Felder M."/>
            <person name="Petzold A."/>
            <person name="Koch P."/>
            <person name="Groth M."/>
            <person name="Platzer M."/>
        </authorList>
    </citation>
    <scope>NUCLEOTIDE SEQUENCE</scope>
    <source>
        <tissue evidence="1">Brain</tissue>
    </source>
</reference>
<gene>
    <name evidence="1" type="primary">CR391924.1</name>
</gene>
<dbReference type="AlphaFoldDB" id="A0A1A8GDY0"/>
<name>A0A1A8GDY0_9TELE</name>